<accession>A0ABQ9KCT3</accession>
<feature type="chain" id="PRO_5045947096" description="Peptidase A1 domain-containing protein" evidence="4">
    <location>
        <begin position="26"/>
        <end position="418"/>
    </location>
</feature>
<dbReference type="InterPro" id="IPR033121">
    <property type="entry name" value="PEPTIDASE_A1"/>
</dbReference>
<evidence type="ECO:0000313" key="6">
    <source>
        <dbReference type="EMBL" id="KAJ9131499.1"/>
    </source>
</evidence>
<dbReference type="CDD" id="cd05489">
    <property type="entry name" value="xylanase_inhibitor_I_like"/>
    <property type="match status" value="1"/>
</dbReference>
<proteinExistence type="inferred from homology"/>
<feature type="signal peptide" evidence="4">
    <location>
        <begin position="1"/>
        <end position="25"/>
    </location>
</feature>
<dbReference type="InterPro" id="IPR001461">
    <property type="entry name" value="Aspartic_peptidase_A1"/>
</dbReference>
<evidence type="ECO:0000256" key="3">
    <source>
        <dbReference type="ARBA" id="ARBA00023157"/>
    </source>
</evidence>
<evidence type="ECO:0000259" key="5">
    <source>
        <dbReference type="PROSITE" id="PS51767"/>
    </source>
</evidence>
<name>A0ABQ9KCT3_HEVBR</name>
<dbReference type="Proteomes" id="UP001174677">
    <property type="component" value="Unassembled WGS sequence"/>
</dbReference>
<dbReference type="Gene3D" id="2.40.70.10">
    <property type="entry name" value="Acid Proteases"/>
    <property type="match status" value="2"/>
</dbReference>
<dbReference type="InterPro" id="IPR032799">
    <property type="entry name" value="TAXi_C"/>
</dbReference>
<sequence>MASSSSSSSSSLHFLIFFFLAFASAVFLSESNQPLFKPDNLLLPARKDGATNLHMASIRKRNPQTLLQFLIDLNGRFLWVNCDQNYVSSTYHGPSCYSAQCSRANSDQHCYTCSFKVRPGCHNSTCALMSVNPVSHQSAMGELAQDVLSIQSIRDESNPGPIVTVPHFLFVCAPSRLLQIGLPEYVQGVAGLGHISIALPTQLASHFGFKPKFALCFTSSFKHPGFIFFGDAPSYMFPGIDVSRQMRYTPLMISRLGEYYIDVRSMRINQKTVPLTTTPYTVLERSIYQSFTQFFTDQLSHISQIPPVAPFSVCYDSRKFPNTIAGPGVPKIDDLVLGDQSVVWTIFGANSMVQAQPGVLCLGFLDGGLHTRDSIVIGAYQLEDNLVDFDLYDSRLGFSSSLLFQRTSCANFNSKPTP</sequence>
<organism evidence="6 7">
    <name type="scientific">Hevea brasiliensis</name>
    <name type="common">Para rubber tree</name>
    <name type="synonym">Siphonia brasiliensis</name>
    <dbReference type="NCBI Taxonomy" id="3981"/>
    <lineage>
        <taxon>Eukaryota</taxon>
        <taxon>Viridiplantae</taxon>
        <taxon>Streptophyta</taxon>
        <taxon>Embryophyta</taxon>
        <taxon>Tracheophyta</taxon>
        <taxon>Spermatophyta</taxon>
        <taxon>Magnoliopsida</taxon>
        <taxon>eudicotyledons</taxon>
        <taxon>Gunneridae</taxon>
        <taxon>Pentapetalae</taxon>
        <taxon>rosids</taxon>
        <taxon>fabids</taxon>
        <taxon>Malpighiales</taxon>
        <taxon>Euphorbiaceae</taxon>
        <taxon>Crotonoideae</taxon>
        <taxon>Micrandreae</taxon>
        <taxon>Hevea</taxon>
    </lineage>
</organism>
<dbReference type="InterPro" id="IPR021109">
    <property type="entry name" value="Peptidase_aspartic_dom_sf"/>
</dbReference>
<keyword evidence="2 4" id="KW-0732">Signal</keyword>
<evidence type="ECO:0000256" key="1">
    <source>
        <dbReference type="ARBA" id="ARBA00007447"/>
    </source>
</evidence>
<dbReference type="InterPro" id="IPR033868">
    <property type="entry name" value="Xylanase_inhibitor_I-like"/>
</dbReference>
<protein>
    <recommendedName>
        <fullName evidence="5">Peptidase A1 domain-containing protein</fullName>
    </recommendedName>
</protein>
<feature type="domain" description="Peptidase A1" evidence="5">
    <location>
        <begin position="54"/>
        <end position="399"/>
    </location>
</feature>
<keyword evidence="3" id="KW-1015">Disulfide bond</keyword>
<keyword evidence="7" id="KW-1185">Reference proteome</keyword>
<gene>
    <name evidence="6" type="ORF">P3X46_035155</name>
</gene>
<dbReference type="EMBL" id="JARPOI010000025">
    <property type="protein sequence ID" value="KAJ9131499.1"/>
    <property type="molecule type" value="Genomic_DNA"/>
</dbReference>
<comment type="caution">
    <text evidence="6">The sequence shown here is derived from an EMBL/GenBank/DDBJ whole genome shotgun (WGS) entry which is preliminary data.</text>
</comment>
<dbReference type="PROSITE" id="PS51767">
    <property type="entry name" value="PEPTIDASE_A1"/>
    <property type="match status" value="1"/>
</dbReference>
<dbReference type="PANTHER" id="PTHR47965">
    <property type="entry name" value="ASPARTYL PROTEASE-RELATED"/>
    <property type="match status" value="1"/>
</dbReference>
<dbReference type="Pfam" id="PF14541">
    <property type="entry name" value="TAXi_C"/>
    <property type="match status" value="1"/>
</dbReference>
<dbReference type="Pfam" id="PF14543">
    <property type="entry name" value="TAXi_N"/>
    <property type="match status" value="1"/>
</dbReference>
<dbReference type="InterPro" id="IPR032861">
    <property type="entry name" value="TAXi_N"/>
</dbReference>
<evidence type="ECO:0000313" key="7">
    <source>
        <dbReference type="Proteomes" id="UP001174677"/>
    </source>
</evidence>
<comment type="similarity">
    <text evidence="1">Belongs to the peptidase A1 family.</text>
</comment>
<dbReference type="PANTHER" id="PTHR47965:SF28">
    <property type="entry name" value="BASIC 7S GLOBULIN"/>
    <property type="match status" value="1"/>
</dbReference>
<dbReference type="SUPFAM" id="SSF50630">
    <property type="entry name" value="Acid proteases"/>
    <property type="match status" value="1"/>
</dbReference>
<evidence type="ECO:0000256" key="4">
    <source>
        <dbReference type="SAM" id="SignalP"/>
    </source>
</evidence>
<evidence type="ECO:0000256" key="2">
    <source>
        <dbReference type="ARBA" id="ARBA00022729"/>
    </source>
</evidence>
<reference evidence="6 7" key="1">
    <citation type="journal article" date="2023" name="Plant Biotechnol. J.">
        <title>Chromosome-level wild Hevea brasiliensis genome provides new tools for genomic-assisted breeding and valuable loci to elevate rubber yield.</title>
        <authorList>
            <person name="Cheng H."/>
            <person name="Song X."/>
            <person name="Hu Y."/>
            <person name="Wu T."/>
            <person name="Yang Q."/>
            <person name="An Z."/>
            <person name="Feng S."/>
            <person name="Deng Z."/>
            <person name="Wu W."/>
            <person name="Zeng X."/>
            <person name="Tu M."/>
            <person name="Wang X."/>
            <person name="Huang H."/>
        </authorList>
    </citation>
    <scope>NUCLEOTIDE SEQUENCE [LARGE SCALE GENOMIC DNA]</scope>
    <source>
        <strain evidence="6">MT/VB/25A 57/8</strain>
    </source>
</reference>